<evidence type="ECO:0000259" key="1">
    <source>
        <dbReference type="PROSITE" id="PS50995"/>
    </source>
</evidence>
<organism evidence="2 3">
    <name type="scientific">Raoultibacter timonensis</name>
    <dbReference type="NCBI Taxonomy" id="1907662"/>
    <lineage>
        <taxon>Bacteria</taxon>
        <taxon>Bacillati</taxon>
        <taxon>Actinomycetota</taxon>
        <taxon>Coriobacteriia</taxon>
        <taxon>Eggerthellales</taxon>
        <taxon>Eggerthellaceae</taxon>
        <taxon>Raoultibacter</taxon>
    </lineage>
</organism>
<dbReference type="PANTHER" id="PTHR33164">
    <property type="entry name" value="TRANSCRIPTIONAL REGULATOR, MARR FAMILY"/>
    <property type="match status" value="1"/>
</dbReference>
<dbReference type="InterPro" id="IPR039422">
    <property type="entry name" value="MarR/SlyA-like"/>
</dbReference>
<dbReference type="EMBL" id="AP025564">
    <property type="protein sequence ID" value="BDE95165.1"/>
    <property type="molecule type" value="Genomic_DNA"/>
</dbReference>
<gene>
    <name evidence="2" type="ORF">CE91St30_04980</name>
</gene>
<evidence type="ECO:0000313" key="2">
    <source>
        <dbReference type="EMBL" id="BDE95165.1"/>
    </source>
</evidence>
<dbReference type="InterPro" id="IPR036390">
    <property type="entry name" value="WH_DNA-bd_sf"/>
</dbReference>
<keyword evidence="3" id="KW-1185">Reference proteome</keyword>
<dbReference type="SUPFAM" id="SSF46785">
    <property type="entry name" value="Winged helix' DNA-binding domain"/>
    <property type="match status" value="1"/>
</dbReference>
<dbReference type="Proteomes" id="UP001320544">
    <property type="component" value="Chromosome"/>
</dbReference>
<dbReference type="InterPro" id="IPR036388">
    <property type="entry name" value="WH-like_DNA-bd_sf"/>
</dbReference>
<accession>A0ABM7WG10</accession>
<dbReference type="RefSeq" id="WP_244411617.1">
    <property type="nucleotide sequence ID" value="NZ_AP025564.1"/>
</dbReference>
<feature type="domain" description="HTH marR-type" evidence="1">
    <location>
        <begin position="1"/>
        <end position="144"/>
    </location>
</feature>
<dbReference type="PRINTS" id="PR00598">
    <property type="entry name" value="HTHMARR"/>
</dbReference>
<proteinExistence type="predicted"/>
<name>A0ABM7WG10_9ACTN</name>
<dbReference type="PANTHER" id="PTHR33164:SF43">
    <property type="entry name" value="HTH-TYPE TRANSCRIPTIONAL REPRESSOR YETL"/>
    <property type="match status" value="1"/>
</dbReference>
<protein>
    <recommendedName>
        <fullName evidence="1">HTH marR-type domain-containing protein</fullName>
    </recommendedName>
</protein>
<sequence length="168" mass="18364">MNGPHAAESIESRYADLVPEWLDALKLMAAQSEAFDSLNHGEGPALLLLLKADAGLSAGAMSETMGITTGRMANILRRLEEKKLVDRTVVPSNRRKASITLTDEGRAYARGLYDHIRRRAISVLDVLGRDDAETLIRILRKLADNVGSERIPALAEADDAEHPGIRKP</sequence>
<dbReference type="Pfam" id="PF12802">
    <property type="entry name" value="MarR_2"/>
    <property type="match status" value="1"/>
</dbReference>
<dbReference type="PROSITE" id="PS50995">
    <property type="entry name" value="HTH_MARR_2"/>
    <property type="match status" value="1"/>
</dbReference>
<reference evidence="2 3" key="1">
    <citation type="submission" date="2022-01" db="EMBL/GenBank/DDBJ databases">
        <title>Novel bile acid biosynthetic pathways are enriched in the microbiome of centenarians.</title>
        <authorList>
            <person name="Sato Y."/>
            <person name="Atarashi K."/>
            <person name="Plichta R.D."/>
            <person name="Arai Y."/>
            <person name="Sasajima S."/>
            <person name="Kearney M.S."/>
            <person name="Suda W."/>
            <person name="Takeshita K."/>
            <person name="Sasaki T."/>
            <person name="Okamoto S."/>
            <person name="Skelly N.A."/>
            <person name="Okamura Y."/>
            <person name="Vlamakis H."/>
            <person name="Li Y."/>
            <person name="Tanoue T."/>
            <person name="Takei H."/>
            <person name="Nittono H."/>
            <person name="Narushima S."/>
            <person name="Irie J."/>
            <person name="Itoh H."/>
            <person name="Moriya K."/>
            <person name="Sugiura Y."/>
            <person name="Suematsu M."/>
            <person name="Moritoki N."/>
            <person name="Shibata S."/>
            <person name="Littman R.D."/>
            <person name="Fischbach A.M."/>
            <person name="Uwamino Y."/>
            <person name="Inoue T."/>
            <person name="Honda A."/>
            <person name="Hattori M."/>
            <person name="Murai T."/>
            <person name="Xavier J.R."/>
            <person name="Hirose N."/>
            <person name="Honda K."/>
        </authorList>
    </citation>
    <scope>NUCLEOTIDE SEQUENCE [LARGE SCALE GENOMIC DNA]</scope>
    <source>
        <strain evidence="2 3">CE91-St30</strain>
    </source>
</reference>
<dbReference type="SMART" id="SM00347">
    <property type="entry name" value="HTH_MARR"/>
    <property type="match status" value="1"/>
</dbReference>
<dbReference type="InterPro" id="IPR000835">
    <property type="entry name" value="HTH_MarR-typ"/>
</dbReference>
<evidence type="ECO:0000313" key="3">
    <source>
        <dbReference type="Proteomes" id="UP001320544"/>
    </source>
</evidence>
<dbReference type="Gene3D" id="1.10.10.10">
    <property type="entry name" value="Winged helix-like DNA-binding domain superfamily/Winged helix DNA-binding domain"/>
    <property type="match status" value="1"/>
</dbReference>